<dbReference type="Gene3D" id="2.130.10.10">
    <property type="entry name" value="YVTN repeat-like/Quinoprotein amine dehydrogenase"/>
    <property type="match status" value="1"/>
</dbReference>
<dbReference type="OMA" id="GASEHEY"/>
<evidence type="ECO:0000313" key="2">
    <source>
        <dbReference type="EMBL" id="ORY87949.1"/>
    </source>
</evidence>
<dbReference type="PANTHER" id="PTHR13950">
    <property type="entry name" value="RABCONNECTIN-RELATED"/>
    <property type="match status" value="1"/>
</dbReference>
<dbReference type="EMBL" id="MCFI01000001">
    <property type="protein sequence ID" value="ORY87949.1"/>
    <property type="molecule type" value="Genomic_DNA"/>
</dbReference>
<accession>A0A1Y2FVF7</accession>
<dbReference type="PANTHER" id="PTHR13950:SF9">
    <property type="entry name" value="RABCONNECTIN-3A"/>
    <property type="match status" value="1"/>
</dbReference>
<keyword evidence="3" id="KW-1185">Reference proteome</keyword>
<sequence length="1072" mass="119007">MPCTWSSSGKPNPGPQSLATAVRHGILYTAVACGSKLLLYRHTIQLVQLIDTQRYIDRLAFDRRTGCIAIANGAALQLYHERYASFEETISWDLSHTASLDGGPITSLSWGQGRELLVGNSTLSLHIPSSQTSGIDRIWRFPLSDACSSALFSPDASLIASFQQADRAIKVWRRLPDRTLQGGARQADFDFLYLPHPRPLTAMKWRQPFREDVTVDNILYTCCMDGFLRIWASDVPHDSHLLTLHETIDLREGTSLQVPVVLDDDVFSWAAHKASRRSKQAQKLLAEINQGAPELVLLLSLRGCLDVYGCYHLGSRTHKPSSQRLVYSSDTKVIDSPPLQWMTADICREGEDDLLFYGASDENVTAYSVKLDQLLQAGALQPIGVYGGHTTVITSLQQTPIGFCSTAESQLYWKLDSGLYCDYSQNEATADQPLPDYLGPVKVFSQNGEYTAMASPTSSSVLQIYHTDESLYTVSQLPEYTVRLPGFIQQLCWSSLADDGCMVLGICIQTTTSHQLLVYKPDHATTWQRSWHKDMSDLTKDAVTALCWTRNTEELSLVAAAGSQLFLFDQPGLKQQAKQGSIEQLAVYHPIMIEQLILRSGRSRSASAILGMLYEQLIASQTVEPMLGLDSYAAIDALEATQLLDAAKVDSLCSLLSEQILEIPGLSSAERNTLSIWAQVVVQLQAKEAILDEMGIRFASSFLYHTLTETTGYLTSTASLYAYLSQSQDALVDLITGDAGGLTWQQADRSGCVSWIRDATLLTRIGDVVARNEYLAGDTITSETPRKERDPVAASLWMHALHQRTQLVSLWRISQHLKESGPTMRLLQNDFMNARWRTSASKNAFALLGKQRDVYAAAWFLLAGKPDDARRVLVKYCKRCEHEYPWRLALAVLRLFDATTIEPGAHAALQQCFQEDVQPDGQQRGDLFLLVQVQLMLGNEREAMSLLLGEGDLRELAGPEAVAGDAVARYTLFAALRARLHQADIASKEKQLKQLACRQLKRKGCSLLADALEKTELQVLDAPKLNGIVKEPLKDDKRTLESFLEAQKGKLSEAPKAVFEEPTMDSFAAFDF</sequence>
<dbReference type="InterPro" id="IPR036322">
    <property type="entry name" value="WD40_repeat_dom_sf"/>
</dbReference>
<dbReference type="OrthoDB" id="342131at2759"/>
<dbReference type="GO" id="GO:0043291">
    <property type="term" value="C:RAVE complex"/>
    <property type="evidence" value="ECO:0007669"/>
    <property type="project" value="TreeGrafter"/>
</dbReference>
<feature type="domain" description="RAVE complex protein Rav1 C-terminal" evidence="1">
    <location>
        <begin position="459"/>
        <end position="950"/>
    </location>
</feature>
<dbReference type="SUPFAM" id="SSF50978">
    <property type="entry name" value="WD40 repeat-like"/>
    <property type="match status" value="2"/>
</dbReference>
<dbReference type="STRING" id="56484.A0A1Y2FVF7"/>
<dbReference type="InterPro" id="IPR022033">
    <property type="entry name" value="Rav1p_C"/>
</dbReference>
<dbReference type="Pfam" id="PF12234">
    <property type="entry name" value="Rav1p_C"/>
    <property type="match status" value="1"/>
</dbReference>
<evidence type="ECO:0000259" key="1">
    <source>
        <dbReference type="Pfam" id="PF12234"/>
    </source>
</evidence>
<dbReference type="AlphaFoldDB" id="A0A1Y2FVF7"/>
<organism evidence="2 3">
    <name type="scientific">Protomyces lactucae-debilis</name>
    <dbReference type="NCBI Taxonomy" id="2754530"/>
    <lineage>
        <taxon>Eukaryota</taxon>
        <taxon>Fungi</taxon>
        <taxon>Dikarya</taxon>
        <taxon>Ascomycota</taxon>
        <taxon>Taphrinomycotina</taxon>
        <taxon>Taphrinomycetes</taxon>
        <taxon>Taphrinales</taxon>
        <taxon>Protomycetaceae</taxon>
        <taxon>Protomyces</taxon>
    </lineage>
</organism>
<comment type="caution">
    <text evidence="2">The sequence shown here is derived from an EMBL/GenBank/DDBJ whole genome shotgun (WGS) entry which is preliminary data.</text>
</comment>
<dbReference type="InterPro" id="IPR015943">
    <property type="entry name" value="WD40/YVTN_repeat-like_dom_sf"/>
</dbReference>
<dbReference type="InterPro" id="IPR052208">
    <property type="entry name" value="DmX-like/RAVE_component"/>
</dbReference>
<dbReference type="RefSeq" id="XP_040728444.1">
    <property type="nucleotide sequence ID" value="XM_040870854.1"/>
</dbReference>
<reference evidence="2 3" key="1">
    <citation type="submission" date="2016-07" db="EMBL/GenBank/DDBJ databases">
        <title>Pervasive Adenine N6-methylation of Active Genes in Fungi.</title>
        <authorList>
            <consortium name="DOE Joint Genome Institute"/>
            <person name="Mondo S.J."/>
            <person name="Dannebaum R.O."/>
            <person name="Kuo R.C."/>
            <person name="Labutti K."/>
            <person name="Haridas S."/>
            <person name="Kuo A."/>
            <person name="Salamov A."/>
            <person name="Ahrendt S.R."/>
            <person name="Lipzen A."/>
            <person name="Sullivan W."/>
            <person name="Andreopoulos W.B."/>
            <person name="Clum A."/>
            <person name="Lindquist E."/>
            <person name="Daum C."/>
            <person name="Ramamoorthy G.K."/>
            <person name="Gryganskyi A."/>
            <person name="Culley D."/>
            <person name="Magnuson J.K."/>
            <person name="James T.Y."/>
            <person name="O'Malley M.A."/>
            <person name="Stajich J.E."/>
            <person name="Spatafora J.W."/>
            <person name="Visel A."/>
            <person name="Grigoriev I.V."/>
        </authorList>
    </citation>
    <scope>NUCLEOTIDE SEQUENCE [LARGE SCALE GENOMIC DNA]</scope>
    <source>
        <strain evidence="2 3">12-1054</strain>
    </source>
</reference>
<dbReference type="GO" id="GO:0007035">
    <property type="term" value="P:vacuolar acidification"/>
    <property type="evidence" value="ECO:0007669"/>
    <property type="project" value="TreeGrafter"/>
</dbReference>
<protein>
    <submittedName>
        <fullName evidence="2">RAVE protein 1 C terminal-domain-containing protein</fullName>
    </submittedName>
</protein>
<dbReference type="GeneID" id="63787453"/>
<evidence type="ECO:0000313" key="3">
    <source>
        <dbReference type="Proteomes" id="UP000193685"/>
    </source>
</evidence>
<proteinExistence type="predicted"/>
<dbReference type="Proteomes" id="UP000193685">
    <property type="component" value="Unassembled WGS sequence"/>
</dbReference>
<gene>
    <name evidence="2" type="ORF">BCR37DRAFT_390454</name>
</gene>
<name>A0A1Y2FVF7_PROLT</name>